<gene>
    <name evidence="3" type="ORF">DBRI00130_LOCUS28246</name>
</gene>
<dbReference type="Pfam" id="PF00160">
    <property type="entry name" value="Pro_isomerase"/>
    <property type="match status" value="1"/>
</dbReference>
<feature type="region of interest" description="Disordered" evidence="1">
    <location>
        <begin position="47"/>
        <end position="76"/>
    </location>
</feature>
<dbReference type="AlphaFoldDB" id="A0A7S4S3K6"/>
<dbReference type="Gene3D" id="2.40.100.10">
    <property type="entry name" value="Cyclophilin-like"/>
    <property type="match status" value="1"/>
</dbReference>
<evidence type="ECO:0000313" key="3">
    <source>
        <dbReference type="EMBL" id="CAE4632607.1"/>
    </source>
</evidence>
<evidence type="ECO:0000256" key="1">
    <source>
        <dbReference type="SAM" id="MobiDB-lite"/>
    </source>
</evidence>
<dbReference type="SUPFAM" id="SSF50891">
    <property type="entry name" value="Cyclophilin-like"/>
    <property type="match status" value="1"/>
</dbReference>
<dbReference type="InterPro" id="IPR002130">
    <property type="entry name" value="Cyclophilin-type_PPIase_dom"/>
</dbReference>
<feature type="region of interest" description="Disordered" evidence="1">
    <location>
        <begin position="121"/>
        <end position="142"/>
    </location>
</feature>
<evidence type="ECO:0000259" key="2">
    <source>
        <dbReference type="Pfam" id="PF00160"/>
    </source>
</evidence>
<dbReference type="InterPro" id="IPR029000">
    <property type="entry name" value="Cyclophilin-like_dom_sf"/>
</dbReference>
<accession>A0A7S4S3K6</accession>
<sequence length="344" mass="38970">MEGSDGAIKSNALTMHINEAELEKESRMMRGELSDMDIRDMMKKGSLHFEPRHRRISRKSEGKEKGTKEGHAKHHKDLLRHQHQMHNQPEEALETIEMPEADAAQTGEGQCLPSLQHLTEAERRPAKSPRHFNLQPPPPTQDSPPLTLVCCHTSNGALSLAVHPSWAPIGAKHFLDLVRDDYFKTDTPFFRTSTDKKSVTFGLTSDVEKSAQYLYKTIPDDPQWLPQNQTDPHQRLTRRGYVSFAGNGPNTRAAIFVLALQNTAFADTVPDTQVSWLVPFAELVGFESYRTMDSFYTGYDHGPSPSLLLRHGFNNYAKKKYPKMGFIKECHVMDDKDTNDNNIT</sequence>
<feature type="domain" description="PPIase cyclophilin-type" evidence="2">
    <location>
        <begin position="152"/>
        <end position="268"/>
    </location>
</feature>
<organism evidence="3">
    <name type="scientific">Ditylum brightwellii</name>
    <dbReference type="NCBI Taxonomy" id="49249"/>
    <lineage>
        <taxon>Eukaryota</taxon>
        <taxon>Sar</taxon>
        <taxon>Stramenopiles</taxon>
        <taxon>Ochrophyta</taxon>
        <taxon>Bacillariophyta</taxon>
        <taxon>Mediophyceae</taxon>
        <taxon>Lithodesmiophycidae</taxon>
        <taxon>Lithodesmiales</taxon>
        <taxon>Lithodesmiaceae</taxon>
        <taxon>Ditylum</taxon>
    </lineage>
</organism>
<dbReference type="GO" id="GO:0003755">
    <property type="term" value="F:peptidyl-prolyl cis-trans isomerase activity"/>
    <property type="evidence" value="ECO:0007669"/>
    <property type="project" value="InterPro"/>
</dbReference>
<proteinExistence type="predicted"/>
<protein>
    <recommendedName>
        <fullName evidence="2">PPIase cyclophilin-type domain-containing protein</fullName>
    </recommendedName>
</protein>
<feature type="compositionally biased region" description="Basic and acidic residues" evidence="1">
    <location>
        <begin position="58"/>
        <end position="70"/>
    </location>
</feature>
<name>A0A7S4S3K6_9STRA</name>
<dbReference type="EMBL" id="HBNS01036153">
    <property type="protein sequence ID" value="CAE4632607.1"/>
    <property type="molecule type" value="Transcribed_RNA"/>
</dbReference>
<reference evidence="3" key="1">
    <citation type="submission" date="2021-01" db="EMBL/GenBank/DDBJ databases">
        <authorList>
            <person name="Corre E."/>
            <person name="Pelletier E."/>
            <person name="Niang G."/>
            <person name="Scheremetjew M."/>
            <person name="Finn R."/>
            <person name="Kale V."/>
            <person name="Holt S."/>
            <person name="Cochrane G."/>
            <person name="Meng A."/>
            <person name="Brown T."/>
            <person name="Cohen L."/>
        </authorList>
    </citation>
    <scope>NUCLEOTIDE SEQUENCE</scope>
    <source>
        <strain evidence="3">GSO104</strain>
    </source>
</reference>